<keyword evidence="13" id="KW-1133">Transmembrane helix</keyword>
<reference evidence="23" key="1">
    <citation type="journal article" date="2023" name="Plant J.">
        <title>Genome sequences and population genomics provide insights into the demographic history, inbreeding, and mutation load of two 'living fossil' tree species of Dipteronia.</title>
        <authorList>
            <person name="Feng Y."/>
            <person name="Comes H.P."/>
            <person name="Chen J."/>
            <person name="Zhu S."/>
            <person name="Lu R."/>
            <person name="Zhang X."/>
            <person name="Li P."/>
            <person name="Qiu J."/>
            <person name="Olsen K.M."/>
            <person name="Qiu Y."/>
        </authorList>
    </citation>
    <scope>NUCLEOTIDE SEQUENCE</scope>
    <source>
        <strain evidence="23">KIB01</strain>
    </source>
</reference>
<comment type="caution">
    <text evidence="23">The sequence shown here is derived from an EMBL/GenBank/DDBJ whole genome shotgun (WGS) entry which is preliminary data.</text>
</comment>
<keyword evidence="10" id="KW-0547">Nucleotide-binding</keyword>
<evidence type="ECO:0000256" key="12">
    <source>
        <dbReference type="ARBA" id="ARBA00022840"/>
    </source>
</evidence>
<dbReference type="FunFam" id="2.90.10.10:FF:000009">
    <property type="entry name" value="Receptor-like serine/threonine-protein kinase SD1-8"/>
    <property type="match status" value="1"/>
</dbReference>
<sequence length="442" mass="48581">MENSFVLVFVIGLFYLSNFPMSSIAADTITPNGSITHPETIISAGGRFELGFFSLKNDTNYYLGIWYKAVSPQTVVWVANRDYPILSSSASLSFGSDGNIMIYCGKMRYIVTNISSSNTANVMNFSSYNTAIVTNISSSNTASVTLLDSGNLILINQKSQVLWQSFDYPTDTLLPGMNLGYDPLTGVSWSLVSWNSSQDPAPGVFSLVLDPSLELNIKHGSKIYWTGDTGHFLVFYSANMLRKKSTYVTWADDLGDSTISRIVMDVSGQLRLQSWTEGVQGWNTLNAPTCGRSGCGAFSICNLNAQIPCGCLKGFKSESNDSWAQEPGDIWAVDARRCVRKTVLGCNSSSLSKKDRFQHIKYAGLPINPLKLNVRSSMECESASLSNCSWIAYSFDEDTGSCSVWDNDLLDLKQLSEGGKNFYFKLSVSEFDSLGKVNATYH</sequence>
<keyword evidence="9" id="KW-0430">Lectin</keyword>
<evidence type="ECO:0000313" key="23">
    <source>
        <dbReference type="EMBL" id="KAK2639278.1"/>
    </source>
</evidence>
<evidence type="ECO:0000256" key="2">
    <source>
        <dbReference type="ARBA" id="ARBA00012513"/>
    </source>
</evidence>
<dbReference type="PROSITE" id="PS50948">
    <property type="entry name" value="PAN"/>
    <property type="match status" value="1"/>
</dbReference>
<keyword evidence="3" id="KW-1003">Cell membrane</keyword>
<dbReference type="GO" id="GO:0004674">
    <property type="term" value="F:protein serine/threonine kinase activity"/>
    <property type="evidence" value="ECO:0007669"/>
    <property type="project" value="UniProtKB-KW"/>
</dbReference>
<keyword evidence="24" id="KW-1185">Reference proteome</keyword>
<comment type="subcellular location">
    <subcellularLocation>
        <location evidence="1">Cell membrane</location>
        <topology evidence="1">Single-pass type I membrane protein</topology>
    </subcellularLocation>
</comment>
<protein>
    <recommendedName>
        <fullName evidence="2">non-specific serine/threonine protein kinase</fullName>
        <ecNumber evidence="2">2.7.11.1</ecNumber>
    </recommendedName>
</protein>
<evidence type="ECO:0000313" key="24">
    <source>
        <dbReference type="Proteomes" id="UP001280121"/>
    </source>
</evidence>
<comment type="catalytic activity">
    <reaction evidence="19">
        <text>L-seryl-[protein] + ATP = O-phospho-L-seryl-[protein] + ADP + H(+)</text>
        <dbReference type="Rhea" id="RHEA:17989"/>
        <dbReference type="Rhea" id="RHEA-COMP:9863"/>
        <dbReference type="Rhea" id="RHEA-COMP:11604"/>
        <dbReference type="ChEBI" id="CHEBI:15378"/>
        <dbReference type="ChEBI" id="CHEBI:29999"/>
        <dbReference type="ChEBI" id="CHEBI:30616"/>
        <dbReference type="ChEBI" id="CHEBI:83421"/>
        <dbReference type="ChEBI" id="CHEBI:456216"/>
        <dbReference type="EC" id="2.7.11.1"/>
    </reaction>
</comment>
<dbReference type="SMART" id="SM00108">
    <property type="entry name" value="B_lectin"/>
    <property type="match status" value="1"/>
</dbReference>
<evidence type="ECO:0000256" key="8">
    <source>
        <dbReference type="ARBA" id="ARBA00022729"/>
    </source>
</evidence>
<dbReference type="Proteomes" id="UP001280121">
    <property type="component" value="Unassembled WGS sequence"/>
</dbReference>
<keyword evidence="4" id="KW-0723">Serine/threonine-protein kinase</keyword>
<keyword evidence="8 20" id="KW-0732">Signal</keyword>
<dbReference type="InterPro" id="IPR000858">
    <property type="entry name" value="S_locus_glycoprot_dom"/>
</dbReference>
<accession>A0AAD9TP81</accession>
<evidence type="ECO:0000256" key="13">
    <source>
        <dbReference type="ARBA" id="ARBA00022989"/>
    </source>
</evidence>
<evidence type="ECO:0000256" key="16">
    <source>
        <dbReference type="ARBA" id="ARBA00023170"/>
    </source>
</evidence>
<keyword evidence="16" id="KW-0675">Receptor</keyword>
<dbReference type="EMBL" id="JANJYI010000008">
    <property type="protein sequence ID" value="KAK2639278.1"/>
    <property type="molecule type" value="Genomic_DNA"/>
</dbReference>
<dbReference type="PANTHER" id="PTHR32444:SF238">
    <property type="entry name" value="APPLE DOMAIN-CONTAINING PROTEIN"/>
    <property type="match status" value="1"/>
</dbReference>
<keyword evidence="11" id="KW-0418">Kinase</keyword>
<evidence type="ECO:0000259" key="22">
    <source>
        <dbReference type="PROSITE" id="PS50948"/>
    </source>
</evidence>
<proteinExistence type="predicted"/>
<keyword evidence="14" id="KW-0472">Membrane</keyword>
<evidence type="ECO:0000256" key="10">
    <source>
        <dbReference type="ARBA" id="ARBA00022741"/>
    </source>
</evidence>
<dbReference type="AlphaFoldDB" id="A0AAD9TP81"/>
<evidence type="ECO:0000256" key="3">
    <source>
        <dbReference type="ARBA" id="ARBA00022475"/>
    </source>
</evidence>
<dbReference type="PANTHER" id="PTHR32444">
    <property type="entry name" value="BULB-TYPE LECTIN DOMAIN-CONTAINING PROTEIN"/>
    <property type="match status" value="1"/>
</dbReference>
<comment type="catalytic activity">
    <reaction evidence="18">
        <text>L-threonyl-[protein] + ATP = O-phospho-L-threonyl-[protein] + ADP + H(+)</text>
        <dbReference type="Rhea" id="RHEA:46608"/>
        <dbReference type="Rhea" id="RHEA-COMP:11060"/>
        <dbReference type="Rhea" id="RHEA-COMP:11605"/>
        <dbReference type="ChEBI" id="CHEBI:15378"/>
        <dbReference type="ChEBI" id="CHEBI:30013"/>
        <dbReference type="ChEBI" id="CHEBI:30616"/>
        <dbReference type="ChEBI" id="CHEBI:61977"/>
        <dbReference type="ChEBI" id="CHEBI:456216"/>
        <dbReference type="EC" id="2.7.11.1"/>
    </reaction>
</comment>
<feature type="domain" description="Apple" evidence="22">
    <location>
        <begin position="346"/>
        <end position="428"/>
    </location>
</feature>
<dbReference type="Gene3D" id="2.90.10.10">
    <property type="entry name" value="Bulb-type lectin domain"/>
    <property type="match status" value="1"/>
</dbReference>
<dbReference type="GO" id="GO:0005524">
    <property type="term" value="F:ATP binding"/>
    <property type="evidence" value="ECO:0007669"/>
    <property type="project" value="UniProtKB-KW"/>
</dbReference>
<gene>
    <name evidence="23" type="ORF">Ddye_027073</name>
</gene>
<evidence type="ECO:0000256" key="5">
    <source>
        <dbReference type="ARBA" id="ARBA00022553"/>
    </source>
</evidence>
<evidence type="ECO:0000256" key="1">
    <source>
        <dbReference type="ARBA" id="ARBA00004251"/>
    </source>
</evidence>
<keyword evidence="15" id="KW-1015">Disulfide bond</keyword>
<evidence type="ECO:0000256" key="11">
    <source>
        <dbReference type="ARBA" id="ARBA00022777"/>
    </source>
</evidence>
<evidence type="ECO:0000256" key="9">
    <source>
        <dbReference type="ARBA" id="ARBA00022734"/>
    </source>
</evidence>
<dbReference type="GO" id="GO:0030246">
    <property type="term" value="F:carbohydrate binding"/>
    <property type="evidence" value="ECO:0007669"/>
    <property type="project" value="UniProtKB-KW"/>
</dbReference>
<evidence type="ECO:0000256" key="19">
    <source>
        <dbReference type="ARBA" id="ARBA00048679"/>
    </source>
</evidence>
<dbReference type="InterPro" id="IPR036426">
    <property type="entry name" value="Bulb-type_lectin_dom_sf"/>
</dbReference>
<keyword evidence="5" id="KW-0597">Phosphoprotein</keyword>
<name>A0AAD9TP81_9ROSI</name>
<evidence type="ECO:0000256" key="18">
    <source>
        <dbReference type="ARBA" id="ARBA00047899"/>
    </source>
</evidence>
<dbReference type="PROSITE" id="PS50927">
    <property type="entry name" value="BULB_LECTIN"/>
    <property type="match status" value="1"/>
</dbReference>
<keyword evidence="7" id="KW-0812">Transmembrane</keyword>
<dbReference type="Pfam" id="PF01453">
    <property type="entry name" value="B_lectin"/>
    <property type="match status" value="1"/>
</dbReference>
<evidence type="ECO:0000256" key="4">
    <source>
        <dbReference type="ARBA" id="ARBA00022527"/>
    </source>
</evidence>
<evidence type="ECO:0000256" key="6">
    <source>
        <dbReference type="ARBA" id="ARBA00022679"/>
    </source>
</evidence>
<evidence type="ECO:0000256" key="7">
    <source>
        <dbReference type="ARBA" id="ARBA00022692"/>
    </source>
</evidence>
<evidence type="ECO:0000256" key="15">
    <source>
        <dbReference type="ARBA" id="ARBA00023157"/>
    </source>
</evidence>
<evidence type="ECO:0000259" key="21">
    <source>
        <dbReference type="PROSITE" id="PS50927"/>
    </source>
</evidence>
<keyword evidence="17" id="KW-0325">Glycoprotein</keyword>
<dbReference type="GO" id="GO:0005886">
    <property type="term" value="C:plasma membrane"/>
    <property type="evidence" value="ECO:0007669"/>
    <property type="project" value="UniProtKB-SubCell"/>
</dbReference>
<dbReference type="SUPFAM" id="SSF51110">
    <property type="entry name" value="alpha-D-mannose-specific plant lectins"/>
    <property type="match status" value="1"/>
</dbReference>
<keyword evidence="6" id="KW-0808">Transferase</keyword>
<dbReference type="GO" id="GO:0048544">
    <property type="term" value="P:recognition of pollen"/>
    <property type="evidence" value="ECO:0007669"/>
    <property type="project" value="InterPro"/>
</dbReference>
<feature type="chain" id="PRO_5042105798" description="non-specific serine/threonine protein kinase" evidence="20">
    <location>
        <begin position="26"/>
        <end position="442"/>
    </location>
</feature>
<dbReference type="CDD" id="cd00028">
    <property type="entry name" value="B_lectin"/>
    <property type="match status" value="1"/>
</dbReference>
<evidence type="ECO:0000256" key="17">
    <source>
        <dbReference type="ARBA" id="ARBA00023180"/>
    </source>
</evidence>
<feature type="domain" description="Bulb-type lectin" evidence="21">
    <location>
        <begin position="26"/>
        <end position="167"/>
    </location>
</feature>
<dbReference type="EC" id="2.7.11.1" evidence="2"/>
<evidence type="ECO:0000256" key="14">
    <source>
        <dbReference type="ARBA" id="ARBA00023136"/>
    </source>
</evidence>
<dbReference type="CDD" id="cd01098">
    <property type="entry name" value="PAN_AP_plant"/>
    <property type="match status" value="1"/>
</dbReference>
<dbReference type="Pfam" id="PF00954">
    <property type="entry name" value="S_locus_glycop"/>
    <property type="match status" value="1"/>
</dbReference>
<dbReference type="Pfam" id="PF08276">
    <property type="entry name" value="PAN_2"/>
    <property type="match status" value="1"/>
</dbReference>
<feature type="signal peptide" evidence="20">
    <location>
        <begin position="1"/>
        <end position="25"/>
    </location>
</feature>
<dbReference type="InterPro" id="IPR003609">
    <property type="entry name" value="Pan_app"/>
</dbReference>
<organism evidence="23 24">
    <name type="scientific">Dipteronia dyeriana</name>
    <dbReference type="NCBI Taxonomy" id="168575"/>
    <lineage>
        <taxon>Eukaryota</taxon>
        <taxon>Viridiplantae</taxon>
        <taxon>Streptophyta</taxon>
        <taxon>Embryophyta</taxon>
        <taxon>Tracheophyta</taxon>
        <taxon>Spermatophyta</taxon>
        <taxon>Magnoliopsida</taxon>
        <taxon>eudicotyledons</taxon>
        <taxon>Gunneridae</taxon>
        <taxon>Pentapetalae</taxon>
        <taxon>rosids</taxon>
        <taxon>malvids</taxon>
        <taxon>Sapindales</taxon>
        <taxon>Sapindaceae</taxon>
        <taxon>Hippocastanoideae</taxon>
        <taxon>Acereae</taxon>
        <taxon>Dipteronia</taxon>
    </lineage>
</organism>
<dbReference type="InterPro" id="IPR001480">
    <property type="entry name" value="Bulb-type_lectin_dom"/>
</dbReference>
<evidence type="ECO:0000256" key="20">
    <source>
        <dbReference type="SAM" id="SignalP"/>
    </source>
</evidence>
<keyword evidence="12" id="KW-0067">ATP-binding</keyword>